<evidence type="ECO:0000313" key="3">
    <source>
        <dbReference type="EMBL" id="UWP95433.1"/>
    </source>
</evidence>
<feature type="domain" description="Flagellar hook-length control protein-like C-terminal" evidence="2">
    <location>
        <begin position="39"/>
        <end position="105"/>
    </location>
</feature>
<dbReference type="RefSeq" id="WP_259806051.1">
    <property type="nucleotide sequence ID" value="NZ_CP080776.1"/>
</dbReference>
<dbReference type="Proteomes" id="UP001057991">
    <property type="component" value="Chromosome"/>
</dbReference>
<evidence type="ECO:0000259" key="2">
    <source>
        <dbReference type="Pfam" id="PF02120"/>
    </source>
</evidence>
<dbReference type="Pfam" id="PF02120">
    <property type="entry name" value="Flg_hook"/>
    <property type="match status" value="1"/>
</dbReference>
<evidence type="ECO:0000256" key="1">
    <source>
        <dbReference type="SAM" id="MobiDB-lite"/>
    </source>
</evidence>
<keyword evidence="3" id="KW-0969">Cilium</keyword>
<organism evidence="3 4">
    <name type="scientific">Aliiroseovarius crassostreae</name>
    <dbReference type="NCBI Taxonomy" id="154981"/>
    <lineage>
        <taxon>Bacteria</taxon>
        <taxon>Pseudomonadati</taxon>
        <taxon>Pseudomonadota</taxon>
        <taxon>Alphaproteobacteria</taxon>
        <taxon>Rhodobacterales</taxon>
        <taxon>Paracoccaceae</taxon>
        <taxon>Aliiroseovarius</taxon>
    </lineage>
</organism>
<accession>A0A9Q9LZG3</accession>
<dbReference type="InterPro" id="IPR038610">
    <property type="entry name" value="FliK-like_C_sf"/>
</dbReference>
<feature type="region of interest" description="Disordered" evidence="1">
    <location>
        <begin position="104"/>
        <end position="135"/>
    </location>
</feature>
<dbReference type="AlphaFoldDB" id="A0A9Q9LZG3"/>
<dbReference type="Gene3D" id="3.30.750.140">
    <property type="match status" value="1"/>
</dbReference>
<name>A0A9Q9LZG3_9RHOB</name>
<protein>
    <submittedName>
        <fullName evidence="3">Flagellar hook-length control protein FliK</fullName>
    </submittedName>
</protein>
<gene>
    <name evidence="3" type="ORF">K3X48_14925</name>
</gene>
<keyword evidence="3" id="KW-0282">Flagellum</keyword>
<dbReference type="EMBL" id="CP080776">
    <property type="protein sequence ID" value="UWP95433.1"/>
    <property type="molecule type" value="Genomic_DNA"/>
</dbReference>
<sequence>MVETLSSRAELSGQMRTELPRHVALQLAEVARKMPDRPVELTLSPEELGKLRLTFSGDLSAMTIAVNVERPETLDLMRRHIDLLAQEMRDIGYGEVTFSFTQSGAGGKEDGQSFSDHASSSSGDVTDNGHVPDKADPVLLNVMTRSGIDIRL</sequence>
<dbReference type="InterPro" id="IPR021136">
    <property type="entry name" value="Flagellar_hook_control-like_C"/>
</dbReference>
<feature type="compositionally biased region" description="Low complexity" evidence="1">
    <location>
        <begin position="113"/>
        <end position="122"/>
    </location>
</feature>
<keyword evidence="3" id="KW-0966">Cell projection</keyword>
<evidence type="ECO:0000313" key="4">
    <source>
        <dbReference type="Proteomes" id="UP001057991"/>
    </source>
</evidence>
<reference evidence="3" key="1">
    <citation type="submission" date="2021-08" db="EMBL/GenBank/DDBJ databases">
        <authorList>
            <person name="Nwanade C."/>
            <person name="Wang M."/>
            <person name="Masoudi A."/>
            <person name="Yu Z."/>
            <person name="Liu J."/>
        </authorList>
    </citation>
    <scope>NUCLEOTIDE SEQUENCE</scope>
    <source>
        <strain evidence="3">S056</strain>
    </source>
</reference>
<proteinExistence type="predicted"/>